<dbReference type="AlphaFoldDB" id="A0A212JKG3"/>
<name>A0A212JKG3_9BACT</name>
<accession>A0A212JKG3</accession>
<evidence type="ECO:0000313" key="2">
    <source>
        <dbReference type="EMBL" id="SBV99922.1"/>
    </source>
</evidence>
<dbReference type="EMBL" id="FLUM01000002">
    <property type="protein sequence ID" value="SBV99922.1"/>
    <property type="molecule type" value="Genomic_DNA"/>
</dbReference>
<proteinExistence type="predicted"/>
<organism evidence="2">
    <name type="scientific">uncultured Dysgonomonas sp</name>
    <dbReference type="NCBI Taxonomy" id="206096"/>
    <lineage>
        <taxon>Bacteria</taxon>
        <taxon>Pseudomonadati</taxon>
        <taxon>Bacteroidota</taxon>
        <taxon>Bacteroidia</taxon>
        <taxon>Bacteroidales</taxon>
        <taxon>Dysgonomonadaceae</taxon>
        <taxon>Dysgonomonas</taxon>
        <taxon>environmental samples</taxon>
    </lineage>
</organism>
<gene>
    <name evidence="2" type="ORF">KL86DYS1_20058</name>
</gene>
<protein>
    <recommendedName>
        <fullName evidence="1">Fibrobacter succinogenes major paralogous domain-containing protein</fullName>
    </recommendedName>
</protein>
<dbReference type="NCBIfam" id="TIGR02145">
    <property type="entry name" value="Fib_succ_major"/>
    <property type="match status" value="1"/>
</dbReference>
<feature type="domain" description="Fibrobacter succinogenes major paralogous" evidence="1">
    <location>
        <begin position="165"/>
        <end position="384"/>
    </location>
</feature>
<dbReference type="RefSeq" id="WP_296941160.1">
    <property type="nucleotide sequence ID" value="NZ_LT599032.1"/>
</dbReference>
<reference evidence="2" key="1">
    <citation type="submission" date="2016-04" db="EMBL/GenBank/DDBJ databases">
        <authorList>
            <person name="Evans L.H."/>
            <person name="Alamgir A."/>
            <person name="Owens N."/>
            <person name="Weber N.D."/>
            <person name="Virtaneva K."/>
            <person name="Barbian K."/>
            <person name="Babar A."/>
            <person name="Rosenke K."/>
        </authorList>
    </citation>
    <scope>NUCLEOTIDE SEQUENCE</scope>
    <source>
        <strain evidence="2">86-1</strain>
    </source>
</reference>
<dbReference type="InterPro" id="IPR011871">
    <property type="entry name" value="Fib_succ_major"/>
</dbReference>
<dbReference type="Pfam" id="PF09603">
    <property type="entry name" value="Fib_succ_major"/>
    <property type="match status" value="1"/>
</dbReference>
<sequence length="387" mass="41887">MKIRFSLLHISIVILVLTPIGAFSQITIGSTEAPSKGALLDLKENLNGTSNKGLMLPRVELAANNTLSIASGVTSNSDYIGTIVYNTKKIETSEADRLCPGVHVWTGSKWQPMVAYPLNIIPPSLAGPEADLVDSRDGETYHTARFHSVKAGSPYSCTPVEVVIIDAGIWMTQNLRYTQGITNSPADTYVAMQYYTPSNTGATAARIRENGKLYNWAAASSQKGNTTNGQGNVDNPPTYAANDEKYSTSGAATEVRRQGVCPSGWHLPTDTEWYILTEALKLRPDLYSSQTTATDTNVGNVMKNSTEAAGAYLGTSKPSDQGGFAGYLVGFANQNRVTGYGVSNHWWASSSYNGANSWKRRVDNSTSSIDWSPSSRNNHFSVRCKKD</sequence>
<evidence type="ECO:0000259" key="1">
    <source>
        <dbReference type="Pfam" id="PF09603"/>
    </source>
</evidence>